<protein>
    <submittedName>
        <fullName evidence="1">Uncharacterized protein</fullName>
    </submittedName>
</protein>
<dbReference type="OrthoDB" id="276744at2759"/>
<dbReference type="Proteomes" id="UP000233556">
    <property type="component" value="Unassembled WGS sequence"/>
</dbReference>
<dbReference type="PANTHER" id="PTHR33332">
    <property type="entry name" value="REVERSE TRANSCRIPTASE DOMAIN-CONTAINING PROTEIN"/>
    <property type="match status" value="1"/>
</dbReference>
<reference evidence="2" key="2">
    <citation type="submission" date="2017-12" db="EMBL/GenBank/DDBJ databases">
        <title>Genome sequence of the Bar-tailed Godwit (Limosa lapponica baueri).</title>
        <authorList>
            <person name="Lima N.C.B."/>
            <person name="Parody-Merino A.M."/>
            <person name="Battley P.F."/>
            <person name="Fidler A.E."/>
            <person name="Prosdocimi F."/>
        </authorList>
    </citation>
    <scope>NUCLEOTIDE SEQUENCE [LARGE SCALE GENOMIC DNA]</scope>
</reference>
<organism evidence="1 2">
    <name type="scientific">Limosa lapponica baueri</name>
    <dbReference type="NCBI Taxonomy" id="1758121"/>
    <lineage>
        <taxon>Eukaryota</taxon>
        <taxon>Metazoa</taxon>
        <taxon>Chordata</taxon>
        <taxon>Craniata</taxon>
        <taxon>Vertebrata</taxon>
        <taxon>Euteleostomi</taxon>
        <taxon>Archelosauria</taxon>
        <taxon>Archosauria</taxon>
        <taxon>Dinosauria</taxon>
        <taxon>Saurischia</taxon>
        <taxon>Theropoda</taxon>
        <taxon>Coelurosauria</taxon>
        <taxon>Aves</taxon>
        <taxon>Neognathae</taxon>
        <taxon>Neoaves</taxon>
        <taxon>Charadriiformes</taxon>
        <taxon>Scolopacidae</taxon>
        <taxon>Limosa</taxon>
    </lineage>
</organism>
<proteinExistence type="predicted"/>
<dbReference type="AlphaFoldDB" id="A0A2I0TW92"/>
<evidence type="ECO:0000313" key="2">
    <source>
        <dbReference type="Proteomes" id="UP000233556"/>
    </source>
</evidence>
<evidence type="ECO:0000313" key="1">
    <source>
        <dbReference type="EMBL" id="PKU38049.1"/>
    </source>
</evidence>
<reference evidence="2" key="1">
    <citation type="submission" date="2017-11" db="EMBL/GenBank/DDBJ databases">
        <authorList>
            <person name="Lima N.C."/>
            <person name="Parody-Merino A.M."/>
            <person name="Battley P.F."/>
            <person name="Fidler A.E."/>
            <person name="Prosdocimi F."/>
        </authorList>
    </citation>
    <scope>NUCLEOTIDE SEQUENCE [LARGE SCALE GENOMIC DNA]</scope>
</reference>
<keyword evidence="2" id="KW-1185">Reference proteome</keyword>
<dbReference type="EMBL" id="KZ506883">
    <property type="protein sequence ID" value="PKU38049.1"/>
    <property type="molecule type" value="Genomic_DNA"/>
</dbReference>
<gene>
    <name evidence="1" type="ORF">llap_11647</name>
</gene>
<name>A0A2I0TW92_LIMLA</name>
<accession>A0A2I0TW92</accession>
<sequence length="174" mass="19686">MVYVMCDEWYPPDSQDPETSSFDGVEYDQGLLGLSPYIACIRNTVASRTRAVIVPLYSALVRPHLKHCVQFWTPHYKKDIEVMECVQRRATELVRGLENKPCLGDQRATNGAGVHREQTWCVGTGDGNLEIILESRIVEGASVPQDYSFLEYMVEVDFGIPLEGLLRYFPKLIG</sequence>